<keyword evidence="4 7" id="KW-0812">Transmembrane</keyword>
<dbReference type="PANTHER" id="PTHR43744:SF6">
    <property type="entry name" value="ABC TRANSPORTER PERMEASE PROTEIN YESQ-RELATED"/>
    <property type="match status" value="1"/>
</dbReference>
<feature type="transmembrane region" description="Helical" evidence="7">
    <location>
        <begin position="255"/>
        <end position="276"/>
    </location>
</feature>
<keyword evidence="10" id="KW-1185">Reference proteome</keyword>
<comment type="subcellular location">
    <subcellularLocation>
        <location evidence="1 7">Cell membrane</location>
        <topology evidence="1 7">Multi-pass membrane protein</topology>
    </subcellularLocation>
</comment>
<evidence type="ECO:0000256" key="3">
    <source>
        <dbReference type="ARBA" id="ARBA00022475"/>
    </source>
</evidence>
<dbReference type="Proteomes" id="UP000676325">
    <property type="component" value="Unassembled WGS sequence"/>
</dbReference>
<keyword evidence="5 7" id="KW-1133">Transmembrane helix</keyword>
<evidence type="ECO:0000313" key="9">
    <source>
        <dbReference type="EMBL" id="MBR7829785.1"/>
    </source>
</evidence>
<evidence type="ECO:0000256" key="2">
    <source>
        <dbReference type="ARBA" id="ARBA00022448"/>
    </source>
</evidence>
<gene>
    <name evidence="9" type="ORF">KDK95_26005</name>
</gene>
<keyword evidence="2 7" id="KW-0813">Transport</keyword>
<feature type="transmembrane region" description="Helical" evidence="7">
    <location>
        <begin position="83"/>
        <end position="109"/>
    </location>
</feature>
<comment type="caution">
    <text evidence="9">The sequence shown here is derived from an EMBL/GenBank/DDBJ whole genome shotgun (WGS) entry which is preliminary data.</text>
</comment>
<dbReference type="RefSeq" id="WP_212520919.1">
    <property type="nucleotide sequence ID" value="NZ_JAGSOH010000100.1"/>
</dbReference>
<evidence type="ECO:0000256" key="6">
    <source>
        <dbReference type="ARBA" id="ARBA00023136"/>
    </source>
</evidence>
<reference evidence="9" key="1">
    <citation type="submission" date="2021-04" db="EMBL/GenBank/DDBJ databases">
        <title>Genome based classification of Actinospica acidithermotolerans sp. nov., an actinobacterium isolated from an Indonesian hot spring.</title>
        <authorList>
            <person name="Kusuma A.B."/>
            <person name="Putra K.E."/>
            <person name="Nafisah S."/>
            <person name="Loh J."/>
            <person name="Nouioui I."/>
            <person name="Goodfellow M."/>
        </authorList>
    </citation>
    <scope>NUCLEOTIDE SEQUENCE</scope>
    <source>
        <strain evidence="9">MGRD01-02</strain>
    </source>
</reference>
<evidence type="ECO:0000256" key="7">
    <source>
        <dbReference type="RuleBase" id="RU363032"/>
    </source>
</evidence>
<feature type="transmembrane region" description="Helical" evidence="7">
    <location>
        <begin position="196"/>
        <end position="221"/>
    </location>
</feature>
<comment type="similarity">
    <text evidence="7">Belongs to the binding-protein-dependent transport system permease family.</text>
</comment>
<dbReference type="CDD" id="cd06261">
    <property type="entry name" value="TM_PBP2"/>
    <property type="match status" value="1"/>
</dbReference>
<keyword evidence="6 7" id="KW-0472">Membrane</keyword>
<dbReference type="GO" id="GO:0055085">
    <property type="term" value="P:transmembrane transport"/>
    <property type="evidence" value="ECO:0007669"/>
    <property type="project" value="InterPro"/>
</dbReference>
<keyword evidence="3" id="KW-1003">Cell membrane</keyword>
<feature type="transmembrane region" description="Helical" evidence="7">
    <location>
        <begin position="121"/>
        <end position="143"/>
    </location>
</feature>
<dbReference type="InterPro" id="IPR000515">
    <property type="entry name" value="MetI-like"/>
</dbReference>
<evidence type="ECO:0000256" key="4">
    <source>
        <dbReference type="ARBA" id="ARBA00022692"/>
    </source>
</evidence>
<feature type="domain" description="ABC transmembrane type-1" evidence="8">
    <location>
        <begin position="84"/>
        <end position="276"/>
    </location>
</feature>
<evidence type="ECO:0000313" key="10">
    <source>
        <dbReference type="Proteomes" id="UP000676325"/>
    </source>
</evidence>
<feature type="transmembrane region" description="Helical" evidence="7">
    <location>
        <begin position="21"/>
        <end position="43"/>
    </location>
</feature>
<dbReference type="AlphaFoldDB" id="A0A941IIL6"/>
<sequence>MTDLATLTSRTRRRRLSKPHWRTHLVLGISLLVMIYPLIWLVGASFKPEDQIFSTWNPLPLHGFTLSNYTSGWNATGTSFTVYIANSLVISGLVVVGNLLTCSAAAYAFARLDFAFKKAWFGLMLSTMMLPFQATMIPQYVIFHDLNWVNTFLPLVVPYFLAVDAFFIFLMTQFIRGIPRELDEAAAIDGAGHVRVFFSVILPLLKPALVTTTVLTFVWVYSDFLRQLVYLNDNTKYTVPLGLNAFVDRASGSSYGGLLAMSVVTLLPMLVVFLVFQKRLVDGVANSGIKG</sequence>
<dbReference type="Gene3D" id="1.10.3720.10">
    <property type="entry name" value="MetI-like"/>
    <property type="match status" value="1"/>
</dbReference>
<accession>A0A941IIL6</accession>
<organism evidence="9 10">
    <name type="scientific">Actinospica acidithermotolerans</name>
    <dbReference type="NCBI Taxonomy" id="2828514"/>
    <lineage>
        <taxon>Bacteria</taxon>
        <taxon>Bacillati</taxon>
        <taxon>Actinomycetota</taxon>
        <taxon>Actinomycetes</taxon>
        <taxon>Catenulisporales</taxon>
        <taxon>Actinospicaceae</taxon>
        <taxon>Actinospica</taxon>
    </lineage>
</organism>
<dbReference type="InterPro" id="IPR035906">
    <property type="entry name" value="MetI-like_sf"/>
</dbReference>
<proteinExistence type="inferred from homology"/>
<dbReference type="SUPFAM" id="SSF161098">
    <property type="entry name" value="MetI-like"/>
    <property type="match status" value="1"/>
</dbReference>
<dbReference type="Pfam" id="PF00528">
    <property type="entry name" value="BPD_transp_1"/>
    <property type="match status" value="1"/>
</dbReference>
<dbReference type="PROSITE" id="PS50928">
    <property type="entry name" value="ABC_TM1"/>
    <property type="match status" value="1"/>
</dbReference>
<evidence type="ECO:0000259" key="8">
    <source>
        <dbReference type="PROSITE" id="PS50928"/>
    </source>
</evidence>
<evidence type="ECO:0000256" key="5">
    <source>
        <dbReference type="ARBA" id="ARBA00022989"/>
    </source>
</evidence>
<dbReference type="EMBL" id="JAGSOH010000100">
    <property type="protein sequence ID" value="MBR7829785.1"/>
    <property type="molecule type" value="Genomic_DNA"/>
</dbReference>
<protein>
    <submittedName>
        <fullName evidence="9">Carbohydrate ABC transporter permease</fullName>
    </submittedName>
</protein>
<name>A0A941IIL6_9ACTN</name>
<dbReference type="GO" id="GO:0005886">
    <property type="term" value="C:plasma membrane"/>
    <property type="evidence" value="ECO:0007669"/>
    <property type="project" value="UniProtKB-SubCell"/>
</dbReference>
<feature type="transmembrane region" description="Helical" evidence="7">
    <location>
        <begin position="155"/>
        <end position="175"/>
    </location>
</feature>
<evidence type="ECO:0000256" key="1">
    <source>
        <dbReference type="ARBA" id="ARBA00004651"/>
    </source>
</evidence>
<dbReference type="PANTHER" id="PTHR43744">
    <property type="entry name" value="ABC TRANSPORTER PERMEASE PROTEIN MG189-RELATED-RELATED"/>
    <property type="match status" value="1"/>
</dbReference>